<dbReference type="Pfam" id="PF24928">
    <property type="entry name" value="DUF7748"/>
    <property type="match status" value="1"/>
</dbReference>
<protein>
    <recommendedName>
        <fullName evidence="1">DUF7748 domain-containing protein</fullName>
    </recommendedName>
</protein>
<dbReference type="PANTHER" id="PTHR48468:SF1">
    <property type="entry name" value="PLASTOCYANIN-LIKE DOMAIN-CONTAINING PROTEIN"/>
    <property type="match status" value="1"/>
</dbReference>
<proteinExistence type="predicted"/>
<dbReference type="EMBL" id="OZ019909">
    <property type="protein sequence ID" value="CAK9208693.1"/>
    <property type="molecule type" value="Genomic_DNA"/>
</dbReference>
<accession>A0ABP0TYM3</accession>
<reference evidence="2" key="1">
    <citation type="submission" date="2024-02" db="EMBL/GenBank/DDBJ databases">
        <authorList>
            <consortium name="ELIXIR-Norway"/>
            <consortium name="Elixir Norway"/>
        </authorList>
    </citation>
    <scope>NUCLEOTIDE SEQUENCE</scope>
</reference>
<feature type="domain" description="DUF7748" evidence="1">
    <location>
        <begin position="3"/>
        <end position="91"/>
    </location>
</feature>
<sequence>MGSTEIINHTSNVMKVKVGFNRVFRDLATVEKDGVYKISVDPNTTYQQFCLGMHADGKPIMVDSDQLIDNMRITITESADGKFGVVEVPRQAVVQEVGRDQRPAHVIILPHATVSVADSRPKCRQQSNSRLTFWKSSNPVHAKS</sequence>
<dbReference type="PANTHER" id="PTHR48468">
    <property type="entry name" value="PLASTOCYANIN-LIKE DOMAIN-CONTAINING PROTEIN"/>
    <property type="match status" value="1"/>
</dbReference>
<dbReference type="InterPro" id="IPR056650">
    <property type="entry name" value="DUF7748"/>
</dbReference>
<gene>
    <name evidence="2" type="ORF">CSSPTR1EN2_LOCUS9311</name>
</gene>
<dbReference type="Proteomes" id="UP001497512">
    <property type="component" value="Chromosome 17"/>
</dbReference>
<keyword evidence="3" id="KW-1185">Reference proteome</keyword>
<organism evidence="2 3">
    <name type="scientific">Sphagnum troendelagicum</name>
    <dbReference type="NCBI Taxonomy" id="128251"/>
    <lineage>
        <taxon>Eukaryota</taxon>
        <taxon>Viridiplantae</taxon>
        <taxon>Streptophyta</taxon>
        <taxon>Embryophyta</taxon>
        <taxon>Bryophyta</taxon>
        <taxon>Sphagnophytina</taxon>
        <taxon>Sphagnopsida</taxon>
        <taxon>Sphagnales</taxon>
        <taxon>Sphagnaceae</taxon>
        <taxon>Sphagnum</taxon>
    </lineage>
</organism>
<evidence type="ECO:0000259" key="1">
    <source>
        <dbReference type="Pfam" id="PF24928"/>
    </source>
</evidence>
<evidence type="ECO:0000313" key="2">
    <source>
        <dbReference type="EMBL" id="CAK9208693.1"/>
    </source>
</evidence>
<name>A0ABP0TYM3_9BRYO</name>
<evidence type="ECO:0000313" key="3">
    <source>
        <dbReference type="Proteomes" id="UP001497512"/>
    </source>
</evidence>